<name>A0A0C2E470_9PSED</name>
<protein>
    <submittedName>
        <fullName evidence="1">Uncharacterized protein</fullName>
    </submittedName>
</protein>
<gene>
    <name evidence="1" type="ORF">UCMB321_5693</name>
</gene>
<dbReference type="EMBL" id="JXDG01000111">
    <property type="protein sequence ID" value="KIH80564.1"/>
    <property type="molecule type" value="Genomic_DNA"/>
</dbReference>
<dbReference type="Proteomes" id="UP000031535">
    <property type="component" value="Unassembled WGS sequence"/>
</dbReference>
<dbReference type="AlphaFoldDB" id="A0A0C2E470"/>
<reference evidence="1 2" key="1">
    <citation type="submission" date="2015-01" db="EMBL/GenBank/DDBJ databases">
        <title>Complete genome of Pseudomonas batumici UCM B-321 producer of the batumin antibiotic with strong antistaphilococcal and potential anticancer activity.</title>
        <authorList>
            <person name="Klochko V.V."/>
            <person name="Zelena L.B."/>
            <person name="Elena K.A."/>
            <person name="Reva O.N."/>
        </authorList>
    </citation>
    <scope>NUCLEOTIDE SEQUENCE [LARGE SCALE GENOMIC DNA]</scope>
    <source>
        <strain evidence="1 2">UCM B-321</strain>
    </source>
</reference>
<proteinExistence type="predicted"/>
<dbReference type="PATRIC" id="fig|226910.6.peg.5679"/>
<accession>A0A0C2E470</accession>
<dbReference type="Gene3D" id="2.60.270.50">
    <property type="match status" value="1"/>
</dbReference>
<evidence type="ECO:0000313" key="2">
    <source>
        <dbReference type="Proteomes" id="UP000031535"/>
    </source>
</evidence>
<comment type="caution">
    <text evidence="1">The sequence shown here is derived from an EMBL/GenBank/DDBJ whole genome shotgun (WGS) entry which is preliminary data.</text>
</comment>
<organism evidence="1 2">
    <name type="scientific">Pseudomonas batumici</name>
    <dbReference type="NCBI Taxonomy" id="226910"/>
    <lineage>
        <taxon>Bacteria</taxon>
        <taxon>Pseudomonadati</taxon>
        <taxon>Pseudomonadota</taxon>
        <taxon>Gammaproteobacteria</taxon>
        <taxon>Pseudomonadales</taxon>
        <taxon>Pseudomonadaceae</taxon>
        <taxon>Pseudomonas</taxon>
    </lineage>
</organism>
<keyword evidence="2" id="KW-1185">Reference proteome</keyword>
<sequence length="126" mass="12871">MDDFPRSLTILIINASGADMIVNYAVLTGGSWATAPVPGTLIPSTGQQSYVNGVPDTFSALGGQLMLTPTSGGTINSSWSWPAGGPVSGSVNTTVADDFIVTSQLVNTPTNHVTMQVMITNAAKAG</sequence>
<evidence type="ECO:0000313" key="1">
    <source>
        <dbReference type="EMBL" id="KIH80564.1"/>
    </source>
</evidence>
<dbReference type="RefSeq" id="WP_040072053.1">
    <property type="nucleotide sequence ID" value="NZ_JXDG01000111.1"/>
</dbReference>
<dbReference type="OrthoDB" id="6905453at2"/>